<keyword evidence="2" id="KW-1185">Reference proteome</keyword>
<comment type="caution">
    <text evidence="1">The sequence shown here is derived from an EMBL/GenBank/DDBJ whole genome shotgun (WGS) entry which is preliminary data.</text>
</comment>
<organism evidence="1 2">
    <name type="scientific">Chrysosporum bergii ANA360D</name>
    <dbReference type="NCBI Taxonomy" id="617107"/>
    <lineage>
        <taxon>Bacteria</taxon>
        <taxon>Bacillati</taxon>
        <taxon>Cyanobacteriota</taxon>
        <taxon>Cyanophyceae</taxon>
        <taxon>Nostocales</taxon>
        <taxon>Nodulariaceae</taxon>
        <taxon>Chrysosporum</taxon>
    </lineage>
</organism>
<dbReference type="Proteomes" id="UP001159387">
    <property type="component" value="Unassembled WGS sequence"/>
</dbReference>
<reference evidence="1 2" key="1">
    <citation type="journal article" date="2023" name="J. Phycol.">
        <title>Chrysosporum ovalisporum is synonymous with the true-branching cyanobacterium Umezakia natans (Nostocales/Aphanizomenonaceae).</title>
        <authorList>
            <person name="McGregor G.B."/>
            <person name="Sendall B.C."/>
            <person name="Niiyama Y."/>
            <person name="Tuji A."/>
            <person name="Willis A."/>
        </authorList>
    </citation>
    <scope>NUCLEOTIDE SEQUENCE [LARGE SCALE GENOMIC DNA]</scope>
    <source>
        <strain evidence="1 2">ANA360D</strain>
    </source>
</reference>
<dbReference type="EMBL" id="JANQDH010000047">
    <property type="protein sequence ID" value="MDH6060242.1"/>
    <property type="molecule type" value="Genomic_DNA"/>
</dbReference>
<dbReference type="AlphaFoldDB" id="A0AA43GSU3"/>
<gene>
    <name evidence="1" type="ORF">NWP17_07295</name>
</gene>
<sequence>MARAIELIERDIAALQAAIQGMAAQLHNAYASYLTTLGQALGKQLILGSYHLCTQGYPENFLKLSLSQRQRLQQGIRHLGKEAADLLLSHIQSEGEQTEEKNEDEEVTYTMSDSSAVPQINSTPKSFTPLLSNPIELAKWQQNLENLIQEVLRNVSRDANVLLQKANILPNKLPEPILEAAAAVSEASAEMMPGPPNLLNLMVQMENEQDSEESKLTQIIAIKLRLAEIEFGDTKLSSERRQIRDILVQLNKIGRDYQKKQRERSVAEAESAWRASWFE</sequence>
<accession>A0AA43GSU3</accession>
<evidence type="ECO:0000313" key="1">
    <source>
        <dbReference type="EMBL" id="MDH6060242.1"/>
    </source>
</evidence>
<protein>
    <submittedName>
        <fullName evidence="1">Uncharacterized protein</fullName>
    </submittedName>
</protein>
<name>A0AA43GSU3_9CYAN</name>
<dbReference type="RefSeq" id="WP_280654247.1">
    <property type="nucleotide sequence ID" value="NZ_JANQDH010000047.1"/>
</dbReference>
<evidence type="ECO:0000313" key="2">
    <source>
        <dbReference type="Proteomes" id="UP001159387"/>
    </source>
</evidence>
<proteinExistence type="predicted"/>